<proteinExistence type="predicted"/>
<evidence type="ECO:0000259" key="1">
    <source>
        <dbReference type="Pfam" id="PF12973"/>
    </source>
</evidence>
<dbReference type="GO" id="GO:0051213">
    <property type="term" value="F:dioxygenase activity"/>
    <property type="evidence" value="ECO:0007669"/>
    <property type="project" value="UniProtKB-KW"/>
</dbReference>
<keyword evidence="2" id="KW-0223">Dioxygenase</keyword>
<accession>A0ABW1KY60</accession>
<dbReference type="InterPro" id="IPR011051">
    <property type="entry name" value="RmlC_Cupin_sf"/>
</dbReference>
<dbReference type="Pfam" id="PF12973">
    <property type="entry name" value="Cupin_7"/>
    <property type="match status" value="1"/>
</dbReference>
<dbReference type="Gene3D" id="2.60.120.10">
    <property type="entry name" value="Jelly Rolls"/>
    <property type="match status" value="1"/>
</dbReference>
<gene>
    <name evidence="2" type="ORF">ACFMB1_08595</name>
</gene>
<dbReference type="SUPFAM" id="SSF51182">
    <property type="entry name" value="RmlC-like cupins"/>
    <property type="match status" value="1"/>
</dbReference>
<comment type="caution">
    <text evidence="2">The sequence shown here is derived from an EMBL/GenBank/DDBJ whole genome shotgun (WGS) entry which is preliminary data.</text>
</comment>
<dbReference type="InterPro" id="IPR014710">
    <property type="entry name" value="RmlC-like_jellyroll"/>
</dbReference>
<keyword evidence="2" id="KW-0560">Oxidoreductase</keyword>
<feature type="domain" description="ChrR-like cupin" evidence="1">
    <location>
        <begin position="10"/>
        <end position="106"/>
    </location>
</feature>
<evidence type="ECO:0000313" key="2">
    <source>
        <dbReference type="EMBL" id="MFC6035597.1"/>
    </source>
</evidence>
<evidence type="ECO:0000313" key="3">
    <source>
        <dbReference type="Proteomes" id="UP001596116"/>
    </source>
</evidence>
<dbReference type="Proteomes" id="UP001596116">
    <property type="component" value="Unassembled WGS sequence"/>
</dbReference>
<name>A0ABW1KY60_9PROT</name>
<sequence>MLKLDPAEAICLNDEDTPWIPFDLDGSVALKYFHINPVKGEIVLLAKNKAGVKLPRHYHTGQVIVYTVAGYWKYAEHDWTAGPGSVVYEVAGSEHQPIILPDHDVLAVNIVQGESFFYDENGTQLGAMNCDFAMTTYLKHCEENGIKPKDLTTFNPDRFS</sequence>
<keyword evidence="3" id="KW-1185">Reference proteome</keyword>
<protein>
    <submittedName>
        <fullName evidence="2">2,4'-dihydroxyacetophenone dioxygenase family protein</fullName>
    </submittedName>
</protein>
<dbReference type="CDD" id="cd20302">
    <property type="entry name" value="cupin_DAD"/>
    <property type="match status" value="1"/>
</dbReference>
<dbReference type="EMBL" id="JBHPON010000001">
    <property type="protein sequence ID" value="MFC6035597.1"/>
    <property type="molecule type" value="Genomic_DNA"/>
</dbReference>
<dbReference type="InterPro" id="IPR025979">
    <property type="entry name" value="ChrR-like_cupin_dom"/>
</dbReference>
<reference evidence="2 3" key="1">
    <citation type="submission" date="2024-09" db="EMBL/GenBank/DDBJ databases">
        <authorList>
            <person name="Zhang Z.-H."/>
        </authorList>
    </citation>
    <scope>NUCLEOTIDE SEQUENCE [LARGE SCALE GENOMIC DNA]</scope>
    <source>
        <strain evidence="2 3">HHTR114</strain>
    </source>
</reference>
<organism evidence="2 3">
    <name type="scientific">Hyphococcus aureus</name>
    <dbReference type="NCBI Taxonomy" id="2666033"/>
    <lineage>
        <taxon>Bacteria</taxon>
        <taxon>Pseudomonadati</taxon>
        <taxon>Pseudomonadota</taxon>
        <taxon>Alphaproteobacteria</taxon>
        <taxon>Parvularculales</taxon>
        <taxon>Parvularculaceae</taxon>
        <taxon>Hyphococcus</taxon>
    </lineage>
</organism>
<dbReference type="RefSeq" id="WP_379878998.1">
    <property type="nucleotide sequence ID" value="NZ_JBHPON010000001.1"/>
</dbReference>